<reference evidence="2" key="1">
    <citation type="submission" date="2021-01" db="UniProtKB">
        <authorList>
            <consortium name="EnsemblPlants"/>
        </authorList>
    </citation>
    <scope>IDENTIFICATION</scope>
</reference>
<dbReference type="AlphaFoldDB" id="A0A7N0UXG9"/>
<evidence type="ECO:0000256" key="1">
    <source>
        <dbReference type="SAM" id="MobiDB-lite"/>
    </source>
</evidence>
<sequence length="156" mass="17859">MTPPPIPFTRPVLRPPWPRPPPDPNQVARSCCNLRSRLWRSSKPLAVGSWCSPCRSRMMTVARCRRSPATASPTLCWWRLRLGPRAPGREHLERLSRPSQTCRPKSWPDVQDQPKHAGIQSTREAQSSSEDAGPRQPSPRFWFAAHSHRLFESSFM</sequence>
<organism evidence="2 3">
    <name type="scientific">Kalanchoe fedtschenkoi</name>
    <name type="common">Lavender scallops</name>
    <name type="synonym">South American air plant</name>
    <dbReference type="NCBI Taxonomy" id="63787"/>
    <lineage>
        <taxon>Eukaryota</taxon>
        <taxon>Viridiplantae</taxon>
        <taxon>Streptophyta</taxon>
        <taxon>Embryophyta</taxon>
        <taxon>Tracheophyta</taxon>
        <taxon>Spermatophyta</taxon>
        <taxon>Magnoliopsida</taxon>
        <taxon>eudicotyledons</taxon>
        <taxon>Gunneridae</taxon>
        <taxon>Pentapetalae</taxon>
        <taxon>Saxifragales</taxon>
        <taxon>Crassulaceae</taxon>
        <taxon>Kalanchoe</taxon>
    </lineage>
</organism>
<name>A0A7N0UXG9_KALFE</name>
<evidence type="ECO:0000313" key="3">
    <source>
        <dbReference type="Proteomes" id="UP000594263"/>
    </source>
</evidence>
<protein>
    <submittedName>
        <fullName evidence="2">Uncharacterized protein</fullName>
    </submittedName>
</protein>
<feature type="region of interest" description="Disordered" evidence="1">
    <location>
        <begin position="1"/>
        <end position="24"/>
    </location>
</feature>
<dbReference type="Gramene" id="Kaladp0088s0119.1.v1.1">
    <property type="protein sequence ID" value="Kaladp0088s0119.1.v1.1"/>
    <property type="gene ID" value="Kaladp0088s0119.v1.1"/>
</dbReference>
<dbReference type="Proteomes" id="UP000594263">
    <property type="component" value="Unplaced"/>
</dbReference>
<feature type="region of interest" description="Disordered" evidence="1">
    <location>
        <begin position="88"/>
        <end position="140"/>
    </location>
</feature>
<keyword evidence="3" id="KW-1185">Reference proteome</keyword>
<feature type="compositionally biased region" description="Polar residues" evidence="1">
    <location>
        <begin position="119"/>
        <end position="130"/>
    </location>
</feature>
<proteinExistence type="predicted"/>
<dbReference type="EnsemblPlants" id="Kaladp0088s0119.1.v1.1">
    <property type="protein sequence ID" value="Kaladp0088s0119.1.v1.1"/>
    <property type="gene ID" value="Kaladp0088s0119.v1.1"/>
</dbReference>
<evidence type="ECO:0000313" key="2">
    <source>
        <dbReference type="EnsemblPlants" id="Kaladp0088s0119.1.v1.1"/>
    </source>
</evidence>
<accession>A0A7N0UXG9</accession>